<gene>
    <name evidence="1" type="ORF">BLA29_007638</name>
</gene>
<accession>A0A1Y3BPE9</accession>
<reference evidence="1 2" key="1">
    <citation type="submission" date="2017-03" db="EMBL/GenBank/DDBJ databases">
        <title>Genome Survey of Euroglyphus maynei.</title>
        <authorList>
            <person name="Arlian L.G."/>
            <person name="Morgan M.S."/>
            <person name="Rider S.D."/>
        </authorList>
    </citation>
    <scope>NUCLEOTIDE SEQUENCE [LARGE SCALE GENOMIC DNA]</scope>
    <source>
        <strain evidence="1">Arlian Lab</strain>
        <tissue evidence="1">Whole body</tissue>
    </source>
</reference>
<sequence length="68" mass="7779">MDETNIEIQVSGKNQLKFIKTNLILGDRRLATILLNKIIPHINNDLFLEHVPFLLQNLANNLETLDAL</sequence>
<protein>
    <submittedName>
        <fullName evidence="1">Uncharacterized protein</fullName>
    </submittedName>
</protein>
<evidence type="ECO:0000313" key="1">
    <source>
        <dbReference type="EMBL" id="OTF81466.1"/>
    </source>
</evidence>
<name>A0A1Y3BPE9_EURMA</name>
<dbReference type="OrthoDB" id="6510879at2759"/>
<dbReference type="Proteomes" id="UP000194236">
    <property type="component" value="Unassembled WGS sequence"/>
</dbReference>
<evidence type="ECO:0000313" key="2">
    <source>
        <dbReference type="Proteomes" id="UP000194236"/>
    </source>
</evidence>
<dbReference type="EMBL" id="MUJZ01013459">
    <property type="protein sequence ID" value="OTF81466.1"/>
    <property type="molecule type" value="Genomic_DNA"/>
</dbReference>
<dbReference type="AlphaFoldDB" id="A0A1Y3BPE9"/>
<keyword evidence="2" id="KW-1185">Reference proteome</keyword>
<proteinExistence type="predicted"/>
<comment type="caution">
    <text evidence="1">The sequence shown here is derived from an EMBL/GenBank/DDBJ whole genome shotgun (WGS) entry which is preliminary data.</text>
</comment>
<organism evidence="1 2">
    <name type="scientific">Euroglyphus maynei</name>
    <name type="common">Mayne's house dust mite</name>
    <dbReference type="NCBI Taxonomy" id="6958"/>
    <lineage>
        <taxon>Eukaryota</taxon>
        <taxon>Metazoa</taxon>
        <taxon>Ecdysozoa</taxon>
        <taxon>Arthropoda</taxon>
        <taxon>Chelicerata</taxon>
        <taxon>Arachnida</taxon>
        <taxon>Acari</taxon>
        <taxon>Acariformes</taxon>
        <taxon>Sarcoptiformes</taxon>
        <taxon>Astigmata</taxon>
        <taxon>Psoroptidia</taxon>
        <taxon>Analgoidea</taxon>
        <taxon>Pyroglyphidae</taxon>
        <taxon>Pyroglyphinae</taxon>
        <taxon>Euroglyphus</taxon>
    </lineage>
</organism>